<dbReference type="PROSITE" id="PS51186">
    <property type="entry name" value="GNAT"/>
    <property type="match status" value="1"/>
</dbReference>
<dbReference type="GO" id="GO:0016747">
    <property type="term" value="F:acyltransferase activity, transferring groups other than amino-acyl groups"/>
    <property type="evidence" value="ECO:0007669"/>
    <property type="project" value="InterPro"/>
</dbReference>
<keyword evidence="2" id="KW-0808">Transferase</keyword>
<accession>A0A059G2E6</accession>
<proteinExistence type="predicted"/>
<dbReference type="RefSeq" id="WP_035540981.1">
    <property type="nucleotide sequence ID" value="NZ_ARYL01000038.1"/>
</dbReference>
<dbReference type="Pfam" id="PF13673">
    <property type="entry name" value="Acetyltransf_10"/>
    <property type="match status" value="1"/>
</dbReference>
<gene>
    <name evidence="2" type="ORF">HOC_17546</name>
</gene>
<dbReference type="STRING" id="1280953.HOC_17546"/>
<organism evidence="2 3">
    <name type="scientific">Hyphomonas oceanitis SCH89</name>
    <dbReference type="NCBI Taxonomy" id="1280953"/>
    <lineage>
        <taxon>Bacteria</taxon>
        <taxon>Pseudomonadati</taxon>
        <taxon>Pseudomonadota</taxon>
        <taxon>Alphaproteobacteria</taxon>
        <taxon>Hyphomonadales</taxon>
        <taxon>Hyphomonadaceae</taxon>
        <taxon>Hyphomonas</taxon>
    </lineage>
</organism>
<feature type="domain" description="N-acetyltransferase" evidence="1">
    <location>
        <begin position="1"/>
        <end position="145"/>
    </location>
</feature>
<protein>
    <submittedName>
        <fullName evidence="2">N-acetyltransferase GCN5</fullName>
    </submittedName>
</protein>
<dbReference type="SUPFAM" id="SSF55729">
    <property type="entry name" value="Acyl-CoA N-acyltransferases (Nat)"/>
    <property type="match status" value="1"/>
</dbReference>
<reference evidence="2 3" key="1">
    <citation type="journal article" date="2014" name="Antonie Van Leeuwenhoek">
        <title>Hyphomonas beringensis sp. nov. and Hyphomonas chukchiensis sp. nov., isolated from surface seawater of the Bering Sea and Chukchi Sea.</title>
        <authorList>
            <person name="Li C."/>
            <person name="Lai Q."/>
            <person name="Li G."/>
            <person name="Dong C."/>
            <person name="Wang J."/>
            <person name="Liao Y."/>
            <person name="Shao Z."/>
        </authorList>
    </citation>
    <scope>NUCLEOTIDE SEQUENCE [LARGE SCALE GENOMIC DNA]</scope>
    <source>
        <strain evidence="2 3">SCH89</strain>
    </source>
</reference>
<dbReference type="Gene3D" id="3.40.630.30">
    <property type="match status" value="1"/>
</dbReference>
<keyword evidence="3" id="KW-1185">Reference proteome</keyword>
<dbReference type="EMBL" id="ARYL01000038">
    <property type="protein sequence ID" value="KDA01037.1"/>
    <property type="molecule type" value="Genomic_DNA"/>
</dbReference>
<dbReference type="Proteomes" id="UP000024942">
    <property type="component" value="Unassembled WGS sequence"/>
</dbReference>
<dbReference type="AlphaFoldDB" id="A0A059G2E6"/>
<dbReference type="InterPro" id="IPR016181">
    <property type="entry name" value="Acyl_CoA_acyltransferase"/>
</dbReference>
<name>A0A059G2E6_9PROT</name>
<dbReference type="PATRIC" id="fig|1280953.3.peg.3511"/>
<dbReference type="eggNOG" id="COG0454">
    <property type="taxonomic scope" value="Bacteria"/>
</dbReference>
<evidence type="ECO:0000259" key="1">
    <source>
        <dbReference type="PROSITE" id="PS51186"/>
    </source>
</evidence>
<dbReference type="OrthoDB" id="9815041at2"/>
<dbReference type="InterPro" id="IPR000182">
    <property type="entry name" value="GNAT_dom"/>
</dbReference>
<sequence length="145" mass="15745">MNIARIVDHLPSSFGGLFAAAAEEGVRNMDLLADGWRSGEQRFATDGEALFGAFDGAGLVGVGGVTWDIGLTETAMRMRRFYVLPQAREFGVGRALAEVAMTHGFARAPLLTCNARATPLAAPFWETMGFWREDLPNITHICRKG</sequence>
<evidence type="ECO:0000313" key="2">
    <source>
        <dbReference type="EMBL" id="KDA01037.1"/>
    </source>
</evidence>
<evidence type="ECO:0000313" key="3">
    <source>
        <dbReference type="Proteomes" id="UP000024942"/>
    </source>
</evidence>
<comment type="caution">
    <text evidence="2">The sequence shown here is derived from an EMBL/GenBank/DDBJ whole genome shotgun (WGS) entry which is preliminary data.</text>
</comment>